<dbReference type="AlphaFoldDB" id="A0ABD2YRD3"/>
<reference evidence="1 2" key="1">
    <citation type="submission" date="2024-11" db="EMBL/GenBank/DDBJ databases">
        <title>A near-complete genome assembly of Cinchona calisaya.</title>
        <authorList>
            <person name="Lian D.C."/>
            <person name="Zhao X.W."/>
            <person name="Wei L."/>
        </authorList>
    </citation>
    <scope>NUCLEOTIDE SEQUENCE [LARGE SCALE GENOMIC DNA]</scope>
    <source>
        <tissue evidence="1">Nenye</tissue>
    </source>
</reference>
<dbReference type="EMBL" id="JBJUIK010000012">
    <property type="protein sequence ID" value="KAL3509945.1"/>
    <property type="molecule type" value="Genomic_DNA"/>
</dbReference>
<evidence type="ECO:0000313" key="1">
    <source>
        <dbReference type="EMBL" id="KAL3509945.1"/>
    </source>
</evidence>
<organism evidence="1 2">
    <name type="scientific">Cinchona calisaya</name>
    <dbReference type="NCBI Taxonomy" id="153742"/>
    <lineage>
        <taxon>Eukaryota</taxon>
        <taxon>Viridiplantae</taxon>
        <taxon>Streptophyta</taxon>
        <taxon>Embryophyta</taxon>
        <taxon>Tracheophyta</taxon>
        <taxon>Spermatophyta</taxon>
        <taxon>Magnoliopsida</taxon>
        <taxon>eudicotyledons</taxon>
        <taxon>Gunneridae</taxon>
        <taxon>Pentapetalae</taxon>
        <taxon>asterids</taxon>
        <taxon>lamiids</taxon>
        <taxon>Gentianales</taxon>
        <taxon>Rubiaceae</taxon>
        <taxon>Cinchonoideae</taxon>
        <taxon>Cinchoneae</taxon>
        <taxon>Cinchona</taxon>
    </lineage>
</organism>
<sequence>MILNKNSTQGVKFFSKLSFNICLLHTKCIGKLSNKTFDMLLDLLRKAFPEAMVNLPKSYYEAEKLMKELGLGYKRYDDGPNDCTLHWGLDATKTSCEICKVHRWVTSENDPTGEKRKVSCKVFWHFPLKPRLQRLFMSSKTAAYMRCHSEGRTKDGCMRHPTDFPAWKTFDYQHSVGFNPF</sequence>
<dbReference type="PANTHER" id="PTHR10775">
    <property type="entry name" value="OS08G0208400 PROTEIN"/>
    <property type="match status" value="1"/>
</dbReference>
<dbReference type="PANTHER" id="PTHR10775:SF182">
    <property type="entry name" value="TRANSPOSON, EN_SPM-LIKE, TRANSPOSASE-ASSOCIATED DOMAIN PROTEIN-RELATED"/>
    <property type="match status" value="1"/>
</dbReference>
<accession>A0ABD2YRD3</accession>
<protein>
    <submittedName>
        <fullName evidence="1">Uncharacterized protein</fullName>
    </submittedName>
</protein>
<evidence type="ECO:0000313" key="2">
    <source>
        <dbReference type="Proteomes" id="UP001630127"/>
    </source>
</evidence>
<dbReference type="Proteomes" id="UP001630127">
    <property type="component" value="Unassembled WGS sequence"/>
</dbReference>
<name>A0ABD2YRD3_9GENT</name>
<proteinExistence type="predicted"/>
<keyword evidence="2" id="KW-1185">Reference proteome</keyword>
<comment type="caution">
    <text evidence="1">The sequence shown here is derived from an EMBL/GenBank/DDBJ whole genome shotgun (WGS) entry which is preliminary data.</text>
</comment>
<gene>
    <name evidence="1" type="ORF">ACH5RR_029346</name>
</gene>